<dbReference type="Gene3D" id="3.10.20.90">
    <property type="entry name" value="Phosphatidylinositol 3-kinase Catalytic Subunit, Chain A, domain 1"/>
    <property type="match status" value="1"/>
</dbReference>
<dbReference type="PROSITE" id="PS50053">
    <property type="entry name" value="UBIQUITIN_2"/>
    <property type="match status" value="1"/>
</dbReference>
<name>A0AA89BQR0_PINIB</name>
<organism evidence="2 3">
    <name type="scientific">Pinctada imbricata</name>
    <name type="common">Atlantic pearl-oyster</name>
    <name type="synonym">Pinctada martensii</name>
    <dbReference type="NCBI Taxonomy" id="66713"/>
    <lineage>
        <taxon>Eukaryota</taxon>
        <taxon>Metazoa</taxon>
        <taxon>Spiralia</taxon>
        <taxon>Lophotrochozoa</taxon>
        <taxon>Mollusca</taxon>
        <taxon>Bivalvia</taxon>
        <taxon>Autobranchia</taxon>
        <taxon>Pteriomorphia</taxon>
        <taxon>Pterioida</taxon>
        <taxon>Pterioidea</taxon>
        <taxon>Pteriidae</taxon>
        <taxon>Pinctada</taxon>
    </lineage>
</organism>
<keyword evidence="3" id="KW-1185">Reference proteome</keyword>
<evidence type="ECO:0000313" key="3">
    <source>
        <dbReference type="Proteomes" id="UP001186944"/>
    </source>
</evidence>
<proteinExistence type="predicted"/>
<dbReference type="PANTHER" id="PTHR32097:SF17">
    <property type="entry name" value="CAMP-BINDING PROTEIN 1-RELATED"/>
    <property type="match status" value="1"/>
</dbReference>
<comment type="caution">
    <text evidence="2">The sequence shown here is derived from an EMBL/GenBank/DDBJ whole genome shotgun (WGS) entry which is preliminary data.</text>
</comment>
<feature type="domain" description="Ubiquitin-like" evidence="1">
    <location>
        <begin position="92"/>
        <end position="166"/>
    </location>
</feature>
<protein>
    <recommendedName>
        <fullName evidence="1">Ubiquitin-like domain-containing protein</fullName>
    </recommendedName>
</protein>
<dbReference type="InterPro" id="IPR051324">
    <property type="entry name" value="Stress/Tellurium_Resist"/>
</dbReference>
<accession>A0AA89BQR0</accession>
<dbReference type="InterPro" id="IPR003325">
    <property type="entry name" value="TerD"/>
</dbReference>
<dbReference type="Pfam" id="PF02342">
    <property type="entry name" value="TerD"/>
    <property type="match status" value="1"/>
</dbReference>
<dbReference type="EMBL" id="VSWD01000010">
    <property type="protein sequence ID" value="KAK3091885.1"/>
    <property type="molecule type" value="Genomic_DNA"/>
</dbReference>
<reference evidence="2" key="1">
    <citation type="submission" date="2019-08" db="EMBL/GenBank/DDBJ databases">
        <title>The improved chromosome-level genome for the pearl oyster Pinctada fucata martensii using PacBio sequencing and Hi-C.</title>
        <authorList>
            <person name="Zheng Z."/>
        </authorList>
    </citation>
    <scope>NUCLEOTIDE SEQUENCE</scope>
    <source>
        <strain evidence="2">ZZ-2019</strain>
        <tissue evidence="2">Adductor muscle</tissue>
    </source>
</reference>
<dbReference type="Proteomes" id="UP001186944">
    <property type="component" value="Unassembled WGS sequence"/>
</dbReference>
<dbReference type="Gene3D" id="2.60.60.30">
    <property type="entry name" value="sav2460 like domains"/>
    <property type="match status" value="1"/>
</dbReference>
<dbReference type="InterPro" id="IPR000626">
    <property type="entry name" value="Ubiquitin-like_dom"/>
</dbReference>
<evidence type="ECO:0000259" key="1">
    <source>
        <dbReference type="PROSITE" id="PS50053"/>
    </source>
</evidence>
<dbReference type="AlphaFoldDB" id="A0AA89BQR0"/>
<dbReference type="Pfam" id="PF00240">
    <property type="entry name" value="ubiquitin"/>
    <property type="match status" value="1"/>
</dbReference>
<dbReference type="CDD" id="cd17039">
    <property type="entry name" value="Ubl_ubiquitin_like"/>
    <property type="match status" value="1"/>
</dbReference>
<gene>
    <name evidence="2" type="ORF">FSP39_023439</name>
</gene>
<dbReference type="SUPFAM" id="SSF54236">
    <property type="entry name" value="Ubiquitin-like"/>
    <property type="match status" value="1"/>
</dbReference>
<dbReference type="InterPro" id="IPR029071">
    <property type="entry name" value="Ubiquitin-like_domsf"/>
</dbReference>
<dbReference type="PANTHER" id="PTHR32097">
    <property type="entry name" value="CAMP-BINDING PROTEIN 1-RELATED"/>
    <property type="match status" value="1"/>
</dbReference>
<dbReference type="SMART" id="SM00213">
    <property type="entry name" value="UBQ"/>
    <property type="match status" value="1"/>
</dbReference>
<dbReference type="CDD" id="cd06974">
    <property type="entry name" value="TerD_like"/>
    <property type="match status" value="1"/>
</dbReference>
<sequence>MACIICKVDKLSKEFPSVTVSEDCNHPPLACLRCVVSHVEKNKSCPHPNCEQRVDPGCETVQWFKAILNEMFKEYKATVTPLYSLGSGNDVIHVTVLNGESATIPYSSNMTVANLKDHIHIKLKVSTDKQKLLFEGKELPAYLPNGQNSKLGELDVKPNSTIYLVILLYAIPDAFEDVVFDLHWGYPYKRRRDYLDASCLIYDGMSFCSVVDYSSTRFQGIHHSGDIMNDHLRQGHHIINVNLKQIPSKVTHLFFTLSAWNSPDISRYPNPSLRFYEAKNKNKDLCKTTFTHARHSQAVVMCSVSRSTNGKWQIFESGKLSAGNAYNYSSLQKTVKELIKSGF</sequence>
<evidence type="ECO:0000313" key="2">
    <source>
        <dbReference type="EMBL" id="KAK3091885.1"/>
    </source>
</evidence>